<accession>A0A9W4H1R1</accession>
<organism evidence="3 4">
    <name type="scientific">Actinacidiphila bryophytorum</name>
    <dbReference type="NCBI Taxonomy" id="1436133"/>
    <lineage>
        <taxon>Bacteria</taxon>
        <taxon>Bacillati</taxon>
        <taxon>Actinomycetota</taxon>
        <taxon>Actinomycetes</taxon>
        <taxon>Kitasatosporales</taxon>
        <taxon>Streptomycetaceae</taxon>
        <taxon>Actinacidiphila</taxon>
    </lineage>
</organism>
<dbReference type="RefSeq" id="WP_205043129.1">
    <property type="nucleotide sequence ID" value="NZ_CAJVAX010000017.1"/>
</dbReference>
<feature type="transmembrane region" description="Helical" evidence="2">
    <location>
        <begin position="34"/>
        <end position="55"/>
    </location>
</feature>
<protein>
    <submittedName>
        <fullName evidence="3">Uncharacterized protein</fullName>
    </submittedName>
</protein>
<feature type="region of interest" description="Disordered" evidence="1">
    <location>
        <begin position="1"/>
        <end position="31"/>
    </location>
</feature>
<sequence>MPRSDRSPSPHSHGDPIVEEAARRRDRGQRRVRLATRWAVVGAVAGTAALGVGYASAIPGSSAKPAPAAPPAASSGGAGSPGTGSQAPTAAPGGGASTKPSQPSQSSPQPSKPSHSSKPSKPSGGLRTPAQPPAPTTQPPQTTSGGS</sequence>
<dbReference type="EMBL" id="CAJVAX010000017">
    <property type="protein sequence ID" value="CAG7643716.1"/>
    <property type="molecule type" value="Genomic_DNA"/>
</dbReference>
<name>A0A9W4H1R1_9ACTN</name>
<feature type="compositionally biased region" description="Basic and acidic residues" evidence="1">
    <location>
        <begin position="1"/>
        <end position="23"/>
    </location>
</feature>
<feature type="compositionally biased region" description="Low complexity" evidence="1">
    <location>
        <begin position="83"/>
        <end position="123"/>
    </location>
</feature>
<comment type="caution">
    <text evidence="3">The sequence shown here is derived from an EMBL/GenBank/DDBJ whole genome shotgun (WGS) entry which is preliminary data.</text>
</comment>
<feature type="compositionally biased region" description="Low complexity" evidence="1">
    <location>
        <begin position="56"/>
        <end position="75"/>
    </location>
</feature>
<feature type="region of interest" description="Disordered" evidence="1">
    <location>
        <begin position="56"/>
        <end position="147"/>
    </location>
</feature>
<evidence type="ECO:0000313" key="4">
    <source>
        <dbReference type="Proteomes" id="UP001153328"/>
    </source>
</evidence>
<dbReference type="Proteomes" id="UP001153328">
    <property type="component" value="Unassembled WGS sequence"/>
</dbReference>
<keyword evidence="4" id="KW-1185">Reference proteome</keyword>
<reference evidence="3" key="1">
    <citation type="submission" date="2021-06" db="EMBL/GenBank/DDBJ databases">
        <authorList>
            <person name="Arsene-Ploetze F."/>
        </authorList>
    </citation>
    <scope>NUCLEOTIDE SEQUENCE</scope>
    <source>
        <strain evidence="3">SBRY1</strain>
    </source>
</reference>
<keyword evidence="2" id="KW-1133">Transmembrane helix</keyword>
<dbReference type="AlphaFoldDB" id="A0A9W4H1R1"/>
<evidence type="ECO:0000256" key="2">
    <source>
        <dbReference type="SAM" id="Phobius"/>
    </source>
</evidence>
<gene>
    <name evidence="3" type="ORF">SBRY_30877</name>
</gene>
<evidence type="ECO:0000313" key="3">
    <source>
        <dbReference type="EMBL" id="CAG7643716.1"/>
    </source>
</evidence>
<evidence type="ECO:0000256" key="1">
    <source>
        <dbReference type="SAM" id="MobiDB-lite"/>
    </source>
</evidence>
<proteinExistence type="predicted"/>
<keyword evidence="2" id="KW-0472">Membrane</keyword>
<keyword evidence="2" id="KW-0812">Transmembrane</keyword>